<feature type="compositionally biased region" description="Polar residues" evidence="1">
    <location>
        <begin position="84"/>
        <end position="97"/>
    </location>
</feature>
<dbReference type="EMBL" id="HBUE01054652">
    <property type="protein sequence ID" value="CAG6466012.1"/>
    <property type="molecule type" value="Transcribed_RNA"/>
</dbReference>
<name>A0A8D8B2I3_CULPI</name>
<evidence type="ECO:0000313" key="2">
    <source>
        <dbReference type="EMBL" id="CAG6466015.1"/>
    </source>
</evidence>
<accession>A0A8D8B2I3</accession>
<reference evidence="2" key="1">
    <citation type="submission" date="2021-05" db="EMBL/GenBank/DDBJ databases">
        <authorList>
            <person name="Alioto T."/>
            <person name="Alioto T."/>
            <person name="Gomez Garrido J."/>
        </authorList>
    </citation>
    <scope>NUCLEOTIDE SEQUENCE</scope>
</reference>
<feature type="region of interest" description="Disordered" evidence="1">
    <location>
        <begin position="83"/>
        <end position="111"/>
    </location>
</feature>
<dbReference type="AlphaFoldDB" id="A0A8D8B2I3"/>
<organism evidence="2">
    <name type="scientific">Culex pipiens</name>
    <name type="common">House mosquito</name>
    <dbReference type="NCBI Taxonomy" id="7175"/>
    <lineage>
        <taxon>Eukaryota</taxon>
        <taxon>Metazoa</taxon>
        <taxon>Ecdysozoa</taxon>
        <taxon>Arthropoda</taxon>
        <taxon>Hexapoda</taxon>
        <taxon>Insecta</taxon>
        <taxon>Pterygota</taxon>
        <taxon>Neoptera</taxon>
        <taxon>Endopterygota</taxon>
        <taxon>Diptera</taxon>
        <taxon>Nematocera</taxon>
        <taxon>Culicoidea</taxon>
        <taxon>Culicidae</taxon>
        <taxon>Culicinae</taxon>
        <taxon>Culicini</taxon>
        <taxon>Culex</taxon>
        <taxon>Culex</taxon>
    </lineage>
</organism>
<protein>
    <submittedName>
        <fullName evidence="2">(northern house mosquito) hypothetical protein</fullName>
    </submittedName>
</protein>
<dbReference type="EMBL" id="HBUE01054653">
    <property type="protein sequence ID" value="CAG6466015.1"/>
    <property type="molecule type" value="Transcribed_RNA"/>
</dbReference>
<proteinExistence type="predicted"/>
<sequence>MRSPVVGTTSLTPWVAIPRRARGADLATATAAAETSSASTSRAIWTLPAVRLDQATTWCDTVTGWITPRTDRAPPILVVRCRTKSTSGSGSARTSPLASRGTATLAKRTKAGEVAREVDRLRADSSTMCKVGGENAF</sequence>
<evidence type="ECO:0000256" key="1">
    <source>
        <dbReference type="SAM" id="MobiDB-lite"/>
    </source>
</evidence>